<sequence>MCSKLNGDANTMLNGMVIATFWDSILSIRTSIKLISPLVSF</sequence>
<evidence type="ECO:0000313" key="1">
    <source>
        <dbReference type="EMBL" id="MBX11817.1"/>
    </source>
</evidence>
<organism evidence="1">
    <name type="scientific">Rhizophora mucronata</name>
    <name type="common">Asiatic mangrove</name>
    <dbReference type="NCBI Taxonomy" id="61149"/>
    <lineage>
        <taxon>Eukaryota</taxon>
        <taxon>Viridiplantae</taxon>
        <taxon>Streptophyta</taxon>
        <taxon>Embryophyta</taxon>
        <taxon>Tracheophyta</taxon>
        <taxon>Spermatophyta</taxon>
        <taxon>Magnoliopsida</taxon>
        <taxon>eudicotyledons</taxon>
        <taxon>Gunneridae</taxon>
        <taxon>Pentapetalae</taxon>
        <taxon>rosids</taxon>
        <taxon>fabids</taxon>
        <taxon>Malpighiales</taxon>
        <taxon>Rhizophoraceae</taxon>
        <taxon>Rhizophora</taxon>
    </lineage>
</organism>
<protein>
    <submittedName>
        <fullName evidence="1">Uncharacterized protein</fullName>
    </submittedName>
</protein>
<accession>A0A2P2L1H3</accession>
<dbReference type="AlphaFoldDB" id="A0A2P2L1H3"/>
<dbReference type="EMBL" id="GGEC01031333">
    <property type="protein sequence ID" value="MBX11817.1"/>
    <property type="molecule type" value="Transcribed_RNA"/>
</dbReference>
<name>A0A2P2L1H3_RHIMU</name>
<reference evidence="1" key="1">
    <citation type="submission" date="2018-02" db="EMBL/GenBank/DDBJ databases">
        <title>Rhizophora mucronata_Transcriptome.</title>
        <authorList>
            <person name="Meera S.P."/>
            <person name="Sreeshan A."/>
            <person name="Augustine A."/>
        </authorList>
    </citation>
    <scope>NUCLEOTIDE SEQUENCE</scope>
    <source>
        <tissue evidence="1">Leaf</tissue>
    </source>
</reference>
<proteinExistence type="predicted"/>